<evidence type="ECO:0008006" key="4">
    <source>
        <dbReference type="Google" id="ProtNLM"/>
    </source>
</evidence>
<protein>
    <recommendedName>
        <fullName evidence="4">DNA replication factor Cdt1 C-terminal domain-containing protein</fullName>
    </recommendedName>
</protein>
<comment type="caution">
    <text evidence="2">The sequence shown here is derived from an EMBL/GenBank/DDBJ whole genome shotgun (WGS) entry which is preliminary data.</text>
</comment>
<gene>
    <name evidence="2" type="ORF">TrVE_jg12926</name>
</gene>
<accession>A0A9W7BXG3</accession>
<dbReference type="InterPro" id="IPR038090">
    <property type="entry name" value="Cdt1_C_WH_dom_sf"/>
</dbReference>
<name>A0A9W7BXG3_9STRA</name>
<proteinExistence type="predicted"/>
<dbReference type="EMBL" id="BRXX01000215">
    <property type="protein sequence ID" value="GMH98352.1"/>
    <property type="molecule type" value="Genomic_DNA"/>
</dbReference>
<organism evidence="2 3">
    <name type="scientific">Triparma verrucosa</name>
    <dbReference type="NCBI Taxonomy" id="1606542"/>
    <lineage>
        <taxon>Eukaryota</taxon>
        <taxon>Sar</taxon>
        <taxon>Stramenopiles</taxon>
        <taxon>Ochrophyta</taxon>
        <taxon>Bolidophyceae</taxon>
        <taxon>Parmales</taxon>
        <taxon>Triparmaceae</taxon>
        <taxon>Triparma</taxon>
    </lineage>
</organism>
<sequence length="374" mass="41612">MKEDSECSFKSLTTIYNLIEGIITLSSVRGRTKVPLPLISHSLKSKLGVTFDSSVGSIRDRFLAVAGDLYVISEGGLERGGGRERRGVRWREKEGEEIKEEEVERVRKVIEGFKEKKKPLKQSYPNLDLPLPSTLSPPPLTLTTTDRVLALQTLETQKRSHYNTYISNHGVDGYSLTSLLNLADSLKSLLKREKRTRAPLNYLSTSLKGACTTNTFLSKDETRRRLEALCKVAGEWVKVEEGVVKVVGEYGEVRRRLTGKKPKTSSTSTESGRYGILAAAAQANSKPHSQTITLRRYNLPPKATDSSVKGNSSAPSLGPFPPPVPVSIKKPLRINHSDNELPPETTQLRVKDIGDKSERGLKRLFEEMNEGRRI</sequence>
<dbReference type="Gene3D" id="1.10.10.1420">
    <property type="entry name" value="DNA replication factor Cdt1, C-terminal WH domain"/>
    <property type="match status" value="1"/>
</dbReference>
<dbReference type="AlphaFoldDB" id="A0A9W7BXG3"/>
<dbReference type="Proteomes" id="UP001165160">
    <property type="component" value="Unassembled WGS sequence"/>
</dbReference>
<evidence type="ECO:0000313" key="3">
    <source>
        <dbReference type="Proteomes" id="UP001165160"/>
    </source>
</evidence>
<feature type="region of interest" description="Disordered" evidence="1">
    <location>
        <begin position="300"/>
        <end position="323"/>
    </location>
</feature>
<evidence type="ECO:0000256" key="1">
    <source>
        <dbReference type="SAM" id="MobiDB-lite"/>
    </source>
</evidence>
<keyword evidence="3" id="KW-1185">Reference proteome</keyword>
<reference evidence="3" key="1">
    <citation type="journal article" date="2023" name="Commun. Biol.">
        <title>Genome analysis of Parmales, the sister group of diatoms, reveals the evolutionary specialization of diatoms from phago-mixotrophs to photoautotrophs.</title>
        <authorList>
            <person name="Ban H."/>
            <person name="Sato S."/>
            <person name="Yoshikawa S."/>
            <person name="Yamada K."/>
            <person name="Nakamura Y."/>
            <person name="Ichinomiya M."/>
            <person name="Sato N."/>
            <person name="Blanc-Mathieu R."/>
            <person name="Endo H."/>
            <person name="Kuwata A."/>
            <person name="Ogata H."/>
        </authorList>
    </citation>
    <scope>NUCLEOTIDE SEQUENCE [LARGE SCALE GENOMIC DNA]</scope>
    <source>
        <strain evidence="3">NIES 3699</strain>
    </source>
</reference>
<evidence type="ECO:0000313" key="2">
    <source>
        <dbReference type="EMBL" id="GMH98352.1"/>
    </source>
</evidence>